<gene>
    <name evidence="1" type="ordered locus">MLP_42200</name>
</gene>
<dbReference type="Pfam" id="PF19420">
    <property type="entry name" value="DDAH_eukar"/>
    <property type="match status" value="1"/>
</dbReference>
<dbReference type="AlphaFoldDB" id="F5XS21"/>
<dbReference type="GO" id="GO:0019546">
    <property type="term" value="P:L-arginine deiminase pathway"/>
    <property type="evidence" value="ECO:0007669"/>
    <property type="project" value="TreeGrafter"/>
</dbReference>
<dbReference type="GO" id="GO:0016990">
    <property type="term" value="F:arginine deiminase activity"/>
    <property type="evidence" value="ECO:0007669"/>
    <property type="project" value="TreeGrafter"/>
</dbReference>
<protein>
    <recommendedName>
        <fullName evidence="3">N-dimethylarginine dimethylaminohydrolase</fullName>
    </recommendedName>
</protein>
<evidence type="ECO:0000313" key="2">
    <source>
        <dbReference type="Proteomes" id="UP000007947"/>
    </source>
</evidence>
<dbReference type="SUPFAM" id="SSF55909">
    <property type="entry name" value="Pentein"/>
    <property type="match status" value="1"/>
</dbReference>
<dbReference type="STRING" id="1032480.MLP_42200"/>
<dbReference type="eggNOG" id="COG1834">
    <property type="taxonomic scope" value="Bacteria"/>
</dbReference>
<dbReference type="EMBL" id="AP012204">
    <property type="protein sequence ID" value="BAK37234.1"/>
    <property type="molecule type" value="Genomic_DNA"/>
</dbReference>
<dbReference type="Gene3D" id="3.75.10.10">
    <property type="entry name" value="L-arginine/glycine Amidinotransferase, Chain A"/>
    <property type="match status" value="1"/>
</dbReference>
<dbReference type="HOGENOM" id="CLU_057463_0_0_11"/>
<evidence type="ECO:0008006" key="3">
    <source>
        <dbReference type="Google" id="ProtNLM"/>
    </source>
</evidence>
<dbReference type="KEGG" id="mph:MLP_42200"/>
<reference evidence="1 2" key="1">
    <citation type="submission" date="2011-05" db="EMBL/GenBank/DDBJ databases">
        <title>Whole genome sequence of Microlunatus phosphovorus NM-1.</title>
        <authorList>
            <person name="Hosoyama A."/>
            <person name="Sasaki K."/>
            <person name="Harada T."/>
            <person name="Igarashi R."/>
            <person name="Kawakoshi A."/>
            <person name="Sasagawa M."/>
            <person name="Fukada J."/>
            <person name="Nakamura S."/>
            <person name="Katano Y."/>
            <person name="Hanada S."/>
            <person name="Kamagata Y."/>
            <person name="Nakamura N."/>
            <person name="Yamazaki S."/>
            <person name="Fujita N."/>
        </authorList>
    </citation>
    <scope>NUCLEOTIDE SEQUENCE [LARGE SCALE GENOMIC DNA]</scope>
    <source>
        <strain evidence="2">ATCC 700054 / DSM 10555 / JCM 9379 / NBRC 101784 / NCIMB 13414 / VKM Ac-1990 / NM-1</strain>
    </source>
</reference>
<dbReference type="NCBIfam" id="NF045659">
    <property type="entry name" value="DiMArgaseDdahMtb"/>
    <property type="match status" value="1"/>
</dbReference>
<organism evidence="1 2">
    <name type="scientific">Microlunatus phosphovorus (strain ATCC 700054 / DSM 10555 / JCM 9379 / NBRC 101784 / NCIMB 13414 / VKM Ac-1990 / NM-1)</name>
    <dbReference type="NCBI Taxonomy" id="1032480"/>
    <lineage>
        <taxon>Bacteria</taxon>
        <taxon>Bacillati</taxon>
        <taxon>Actinomycetota</taxon>
        <taxon>Actinomycetes</taxon>
        <taxon>Propionibacteriales</taxon>
        <taxon>Propionibacteriaceae</taxon>
        <taxon>Microlunatus</taxon>
    </lineage>
</organism>
<dbReference type="Proteomes" id="UP000007947">
    <property type="component" value="Chromosome"/>
</dbReference>
<accession>F5XS21</accession>
<evidence type="ECO:0000313" key="1">
    <source>
        <dbReference type="EMBL" id="BAK37234.1"/>
    </source>
</evidence>
<name>F5XS21_MICPN</name>
<proteinExistence type="predicted"/>
<dbReference type="PANTHER" id="PTHR47271:SF2">
    <property type="entry name" value="ARGININE DEIMINASE"/>
    <property type="match status" value="1"/>
</dbReference>
<dbReference type="PANTHER" id="PTHR47271">
    <property type="entry name" value="ARGININE DEIMINASE"/>
    <property type="match status" value="1"/>
</dbReference>
<sequence>MSIGAFVMTNLAFTSPLTVERSARSRHYLMTPPRYFAVQYAINPWMHPGIEVDVDLALRQWQSLVDSYRRLGHRVDIMEPVAGLPDMVYAANGALITPTATIAARFAYPQRAEESKAYAAWLDSHGLGPVHVAQEINEGEGDFLVVGDLILAGTGFRTAPAAHAEVARLTGMQVVSLELVNPSYYHLDTALAVLDDRTIAYYPAAFSPVAQATLATIFPDAIIATEADAAVFGLNAVSDGKHVMLAAAASGLAAQLVGRGFVPMPIDLTELLKGGGSVKCCTLELRRALPSLGDQR</sequence>
<keyword evidence="2" id="KW-1185">Reference proteome</keyword>